<evidence type="ECO:0000313" key="1">
    <source>
        <dbReference type="EMBL" id="WAR15485.1"/>
    </source>
</evidence>
<dbReference type="Proteomes" id="UP001164746">
    <property type="component" value="Chromosome 9"/>
</dbReference>
<feature type="non-terminal residue" evidence="1">
    <location>
        <position position="315"/>
    </location>
</feature>
<dbReference type="PANTHER" id="PTHR47526:SF3">
    <property type="entry name" value="PHD-TYPE DOMAIN-CONTAINING PROTEIN"/>
    <property type="match status" value="1"/>
</dbReference>
<reference evidence="1" key="1">
    <citation type="submission" date="2022-11" db="EMBL/GenBank/DDBJ databases">
        <title>Centuries of genome instability and evolution in soft-shell clam transmissible cancer (bioRxiv).</title>
        <authorList>
            <person name="Hart S.F.M."/>
            <person name="Yonemitsu M.A."/>
            <person name="Giersch R.M."/>
            <person name="Beal B.F."/>
            <person name="Arriagada G."/>
            <person name="Davis B.W."/>
            <person name="Ostrander E.A."/>
            <person name="Goff S.P."/>
            <person name="Metzger M.J."/>
        </authorList>
    </citation>
    <scope>NUCLEOTIDE SEQUENCE</scope>
    <source>
        <strain evidence="1">MELC-2E11</strain>
        <tissue evidence="1">Siphon/mantle</tissue>
    </source>
</reference>
<gene>
    <name evidence="1" type="ORF">MAR_005590</name>
</gene>
<sequence length="315" mass="36171">IKKLFVGGIQLPDPYSIPTNCWVNKLSKWPSVSYPDIYNYLINYPGLYTQESLKMGIITFTLDMFRKCFIMKLDQIRLLVCSSNSVLTTHEPWVCLDKNMDILGEACSHVAALLFKVLSAALYGLNEESRTSMSCVQAMPVELMNFVNPKPMRVKKRHQRALFTANDEDDFNESEALHSLKHVCPSACVLTKEDSDTDSASEDVDLPPLLMRYHEVEHQSLSGQDLREKCERFVRDFQVTPHQANNLEEMTRAQHDSLFWQRQRRGRITVTSAHDVLSLKQSTSKHNVLKKIMKYTDSDLLRMPLSLEGSLRPQQ</sequence>
<organism evidence="1 2">
    <name type="scientific">Mya arenaria</name>
    <name type="common">Soft-shell clam</name>
    <dbReference type="NCBI Taxonomy" id="6604"/>
    <lineage>
        <taxon>Eukaryota</taxon>
        <taxon>Metazoa</taxon>
        <taxon>Spiralia</taxon>
        <taxon>Lophotrochozoa</taxon>
        <taxon>Mollusca</taxon>
        <taxon>Bivalvia</taxon>
        <taxon>Autobranchia</taxon>
        <taxon>Heteroconchia</taxon>
        <taxon>Euheterodonta</taxon>
        <taxon>Imparidentia</taxon>
        <taxon>Neoheterodontei</taxon>
        <taxon>Myida</taxon>
        <taxon>Myoidea</taxon>
        <taxon>Myidae</taxon>
        <taxon>Mya</taxon>
    </lineage>
</organism>
<name>A0ABY7EZY0_MYAAR</name>
<dbReference type="EMBL" id="CP111020">
    <property type="protein sequence ID" value="WAR15485.1"/>
    <property type="molecule type" value="Genomic_DNA"/>
</dbReference>
<protein>
    <submittedName>
        <fullName evidence="1">Uncharacterized protein</fullName>
    </submittedName>
</protein>
<keyword evidence="2" id="KW-1185">Reference proteome</keyword>
<dbReference type="PANTHER" id="PTHR47526">
    <property type="entry name" value="ATP-DEPENDENT DNA HELICASE"/>
    <property type="match status" value="1"/>
</dbReference>
<evidence type="ECO:0000313" key="2">
    <source>
        <dbReference type="Proteomes" id="UP001164746"/>
    </source>
</evidence>
<accession>A0ABY7EZY0</accession>
<proteinExistence type="predicted"/>